<feature type="transmembrane region" description="Helical" evidence="12">
    <location>
        <begin position="232"/>
        <end position="253"/>
    </location>
</feature>
<feature type="transmembrane region" description="Helical" evidence="12">
    <location>
        <begin position="36"/>
        <end position="54"/>
    </location>
</feature>
<dbReference type="InterPro" id="IPR056769">
    <property type="entry name" value="Piezo_TM1-24"/>
</dbReference>
<feature type="compositionally biased region" description="Basic and acidic residues" evidence="11">
    <location>
        <begin position="1556"/>
        <end position="1578"/>
    </location>
</feature>
<feature type="domain" description="Piezo transmembrane helical unit" evidence="15">
    <location>
        <begin position="1658"/>
        <end position="1780"/>
    </location>
</feature>
<feature type="transmembrane region" description="Helical" evidence="12">
    <location>
        <begin position="1702"/>
        <end position="1720"/>
    </location>
</feature>
<feature type="region of interest" description="Disordered" evidence="11">
    <location>
        <begin position="339"/>
        <end position="405"/>
    </location>
</feature>
<dbReference type="InterPro" id="IPR031334">
    <property type="entry name" value="Piezo_cap_dom"/>
</dbReference>
<dbReference type="OrthoDB" id="303066at2759"/>
<feature type="transmembrane region" description="Helical" evidence="12">
    <location>
        <begin position="822"/>
        <end position="848"/>
    </location>
</feature>
<feature type="transmembrane region" description="Helical" evidence="12">
    <location>
        <begin position="1030"/>
        <end position="1053"/>
    </location>
</feature>
<feature type="transmembrane region" description="Helical" evidence="12">
    <location>
        <begin position="1980"/>
        <end position="2001"/>
    </location>
</feature>
<dbReference type="Pfam" id="PF15917">
    <property type="entry name" value="Piezo_TM25-28"/>
    <property type="match status" value="1"/>
</dbReference>
<dbReference type="PANTHER" id="PTHR47049">
    <property type="entry name" value="PIEZO-TYPE MECHANOSENSITIVE ION CHANNEL HOMOLOG"/>
    <property type="match status" value="1"/>
</dbReference>
<evidence type="ECO:0000256" key="8">
    <source>
        <dbReference type="ARBA" id="ARBA00023136"/>
    </source>
</evidence>
<evidence type="ECO:0000256" key="1">
    <source>
        <dbReference type="ARBA" id="ARBA00004651"/>
    </source>
</evidence>
<feature type="transmembrane region" description="Helical" evidence="12">
    <location>
        <begin position="2122"/>
        <end position="2146"/>
    </location>
</feature>
<sequence length="2467" mass="280987">MASLVKMSATVFLFKLLLGLALLFVSIVRINAVSGVYLLCLLALPLIPSPTNVLHLQGSPGRFMKTVVILSALGCVTQILYQVVLAGLSSYDESIDSCNFTDTIWRQMGYQRLDDLDALNVARLVVPDVILLVVSLIVFLSCKYILTPPPQTSESDSDENDEPLAPVMERRPRRTSVVVEGLRSCNVMLFCALSGIIFPSAISSVYFVGFLVVVTWWSFYQSWGRVFKWIQVLWLIYSGAHVIVLYLVQFQFFQELVPYDDSEEGFNVPAFVGLTPIVDSLRCDQGKDPRMIAIADSSGWTTWVNPWVVIQFYWFLGHEVHRWFAGPHSKEYVEIVRRSPKKKGKKSGKEEKQETEEHLVSEGAGTSYQTMDPAQQQAHQETTPATDGEGEATGAESVPTSGDERGAHKMSAFTSFLGFLTKQSYIVGLVLMMAWSIIYLSWITFVLLLWALLIWILPISTTRNRCLYTSPLLVLYAEAIIIVTFIYGLQTDLPEKVGVIDLKEVGLEHYKYPFVPLLVEMAFTLMFWLTLRQFLREQKLRRHNVDEGIVLQPFGVIFSGPEEEVMITELDGIDGHHLQRGQSNTMAFLGLTLNSVLAKYWILLCGLMFLIISLQGTVDIFKIIYMLLFLILLNIFMLSFTLFRFILRVFGWVVVLYSTAVLCMIYTYQFTDLRNLWTNNTFFTEEELAVLGLQKYDDLGMLIINLLIPTAFIILVMIQLHYFHPHFISISKIKRDGYRPSNLDGSHGGAEGKAEEGGAGDGGDHVEIDDTDRASTSSKKSLPTTRSTLKLKLMKAYSYFNNYLGPCQVFLWRLVEVHMMKLVFLTIVLVITQELSAVNGILLLLIFVPIAVPSLHHVCCMMSMLWVSLVLLGKMVFQLDYSNWFDMDLTANCTENKDFPIEDNFNIPDWFGFIQVSSFYKYVEGYVAIIVMLIIQAIVMLHQQQYRHQHGLVKPNYSIVFNDVTRECADKDGLPGCIKFLINYCFFKFGLEICFTTTAIVAAVRLDVFAFIFLAMMVPLLFIRRRTCALLWPFYMLVLICLLPVAYALALGLPPVFCINYPWNTKALPDRLSTWLYLSNYETPTDPDPRAIVADFFQLLFVCLQFQVFRMERNHDIIAGGGDNYKVSVDVENIHENPVPNFTFNRSYLDLIKSLVFGYAFYFTLAIVFLCATTRISILGVWYLIFAFYFLWYGPKFLTKPTDKVMKQWNFLVGYTLFVIFMKVGLQIMACAYGDKIVDKELCWIMQVFGVICLQTGYTDEVCGLPTDSAKLTWDVTCFLFVVFQRQIFTSNYFLYIILDLTDEEKLASKGAELINEILAAKVRNKRLEEQRILQGVKRKMKRIKQKQAKLMSKKNQTWQPKSHSEAIRGTGGYYMFEDVGDEDELSDLEAEGDPSSPKNPLQLVFHGIVDDPKKAIQIDKEHQAAISGAEEDDDPDADAVSYSTAISGDGGDKHGKRSIEEAQDEDDGSLRGSDADDIEMEQDEEPEGVVGKIKSTLALTWLIFLRSVDTVINFLDAISKEYRYVAKELKKLTTEGKRKRALKKHKHFAELQDMSGRESGKEEEIKTEETKAGADEKKEEEDGARGSPADENGSPLRDTRVTIDPEPTSQLTFERYMQSNGNDETDSTAETTSSDQFRRTMIRPVRLTYAALYAIVAQSQLVCYFIIILNQLLSASLLSLPLVLIVFLWAMLSVPRPTKTFWITVISYTEIIVILKYLFQFQFYPWNSAVSQDLHSKDPLWFPRILGIEQKPNYAVLDLCILLAVFFHRSVLIRHGLWQESRVLPDLDAQQTDNVPALTYPDGAAEDLEVEEVDRESDKKEKKKKKKKKRKEKKKKKGKGEEGGAKAEVLLSTDDEEQLEVQDTELQVSLGSAEDDLSQLEDPPHWYDPAVNFYRNMIDPMYSAVTDVYVFIFGIQFICFLIIALFSYAFGEEQATSDVAQLISSNTIPISFLLLLLSMFVIIVIDRAIYLCKNVKAKFIYLVVLVIAVHVWLFFILPAYNNKPFVDNNPAQVWYFFICIYFGLSAYQITSGYPTRILGNFLCKNYNLVSLILFYGWRVIPFLTELRTLMDWIWTDTTLSLSHWLQVEDIYANVYPIKCFRNREVAYPVPRGTKTPWFIKYGVGGGMLIALIFVLWFPLILISLANTTSVMNKPTSMSVEISFGGFEPIFKMSAQTGDLNMIDATAWDDLNKEFAKDLNARSFLDGYRQEDVWTAAISGNSTGTWDISPPSRQNLITSLQSNDDLYISFKYSFTRITSNTGVTPTVENNRDVKLTEEYDEFKNQLIEQLQFYSSAPGVLENFIPSYIKVPAMSSPEPVTVLLDRKGYGNASFHLEQGEILNLNGTKEWWEVEDGLSDESTIIRILTFNDRVASELLAPLSSYGIIGLYVSLVLVIGRFLRMSFSGLSYQIMFNELPNVDRILKLCLDIYLVRESNELELEEDLTAKLIFLYRSPETLIKVTKWKTD</sequence>
<feature type="transmembrane region" description="Helical" evidence="12">
    <location>
        <begin position="587"/>
        <end position="611"/>
    </location>
</feature>
<feature type="transmembrane region" description="Helical" evidence="12">
    <location>
        <begin position="999"/>
        <end position="1023"/>
    </location>
</feature>
<feature type="transmembrane region" description="Helical" evidence="12">
    <location>
        <begin position="66"/>
        <end position="84"/>
    </location>
</feature>
<feature type="transmembrane region" description="Helical" evidence="12">
    <location>
        <begin position="2013"/>
        <end position="2031"/>
    </location>
</feature>
<feature type="compositionally biased region" description="Acidic residues" evidence="11">
    <location>
        <begin position="1807"/>
        <end position="1816"/>
    </location>
</feature>
<dbReference type="GO" id="GO:0050982">
    <property type="term" value="P:detection of mechanical stimulus"/>
    <property type="evidence" value="ECO:0000318"/>
    <property type="project" value="GO_Central"/>
</dbReference>
<comment type="similarity">
    <text evidence="2">Belongs to the PIEZO (TC 1.A.75) family.</text>
</comment>
<feature type="transmembrane region" description="Helical" evidence="12">
    <location>
        <begin position="623"/>
        <end position="642"/>
    </location>
</feature>
<feature type="coiled-coil region" evidence="10">
    <location>
        <begin position="1311"/>
        <end position="1357"/>
    </location>
</feature>
<dbReference type="KEGG" id="spu:590159"/>
<feature type="region of interest" description="Disordered" evidence="11">
    <location>
        <begin position="1542"/>
        <end position="1605"/>
    </location>
</feature>
<dbReference type="Proteomes" id="UP000007110">
    <property type="component" value="Unassembled WGS sequence"/>
</dbReference>
<keyword evidence="7" id="KW-0406">Ion transport</keyword>
<keyword evidence="6 12" id="KW-1133">Transmembrane helix</keyword>
<feature type="region of interest" description="Disordered" evidence="11">
    <location>
        <begin position="744"/>
        <end position="781"/>
    </location>
</feature>
<evidence type="ECO:0008006" key="20">
    <source>
        <dbReference type="Google" id="ProtNLM"/>
    </source>
</evidence>
<evidence type="ECO:0000256" key="4">
    <source>
        <dbReference type="ARBA" id="ARBA00022475"/>
    </source>
</evidence>
<accession>A0A7M7SU87</accession>
<dbReference type="Pfam" id="PF12166">
    <property type="entry name" value="Piezo_cap"/>
    <property type="match status" value="1"/>
</dbReference>
<evidence type="ECO:0000256" key="11">
    <source>
        <dbReference type="SAM" id="MobiDB-lite"/>
    </source>
</evidence>
<evidence type="ECO:0000256" key="5">
    <source>
        <dbReference type="ARBA" id="ARBA00022692"/>
    </source>
</evidence>
<feature type="transmembrane region" description="Helical" evidence="12">
    <location>
        <begin position="1951"/>
        <end position="1973"/>
    </location>
</feature>
<feature type="transmembrane region" description="Helical" evidence="12">
    <location>
        <begin position="1755"/>
        <end position="1773"/>
    </location>
</feature>
<dbReference type="Pfam" id="PF24874">
    <property type="entry name" value="Piezo_THU9_anchor"/>
    <property type="match status" value="1"/>
</dbReference>
<keyword evidence="3" id="KW-0813">Transport</keyword>
<dbReference type="GeneID" id="590159"/>
<feature type="transmembrane region" description="Helical" evidence="12">
    <location>
        <begin position="1648"/>
        <end position="1668"/>
    </location>
</feature>
<evidence type="ECO:0000313" key="18">
    <source>
        <dbReference type="EnsemblMetazoa" id="XP_030831611"/>
    </source>
</evidence>
<evidence type="ECO:0000259" key="14">
    <source>
        <dbReference type="Pfam" id="PF15917"/>
    </source>
</evidence>
<evidence type="ECO:0000259" key="16">
    <source>
        <dbReference type="Pfam" id="PF24871"/>
    </source>
</evidence>
<feature type="domain" description="Piezo TM25-28" evidence="14">
    <location>
        <begin position="1135"/>
        <end position="1359"/>
    </location>
</feature>
<evidence type="ECO:0000259" key="13">
    <source>
        <dbReference type="Pfam" id="PF12166"/>
    </source>
</evidence>
<feature type="transmembrane region" description="Helical" evidence="12">
    <location>
        <begin position="649"/>
        <end position="668"/>
    </location>
</feature>
<keyword evidence="5 12" id="KW-0812">Transmembrane</keyword>
<feature type="domain" description="Piezo non-specific cation channel cap" evidence="13">
    <location>
        <begin position="2181"/>
        <end position="2463"/>
    </location>
</feature>
<dbReference type="Pfam" id="PF23188">
    <property type="entry name" value="THU_Piezo1"/>
    <property type="match status" value="1"/>
</dbReference>
<feature type="transmembrane region" description="Helical" evidence="12">
    <location>
        <begin position="510"/>
        <end position="531"/>
    </location>
</feature>
<feature type="transmembrane region" description="Helical" evidence="12">
    <location>
        <begin position="854"/>
        <end position="877"/>
    </location>
</feature>
<name>A0A7M7SU87_STRPU</name>
<feature type="transmembrane region" description="Helical" evidence="12">
    <location>
        <begin position="1674"/>
        <end position="1695"/>
    </location>
</feature>
<evidence type="ECO:0000313" key="19">
    <source>
        <dbReference type="Proteomes" id="UP000007110"/>
    </source>
</evidence>
<dbReference type="InterPro" id="IPR056770">
    <property type="entry name" value="Piezo_THU9_anchor"/>
</dbReference>
<keyword evidence="9" id="KW-0407">Ion channel</keyword>
<keyword evidence="4" id="KW-1003">Cell membrane</keyword>
<feature type="transmembrane region" description="Helical" evidence="12">
    <location>
        <begin position="12"/>
        <end position="30"/>
    </location>
</feature>
<reference evidence="19" key="1">
    <citation type="submission" date="2015-02" db="EMBL/GenBank/DDBJ databases">
        <title>Genome sequencing for Strongylocentrotus purpuratus.</title>
        <authorList>
            <person name="Murali S."/>
            <person name="Liu Y."/>
            <person name="Vee V."/>
            <person name="English A."/>
            <person name="Wang M."/>
            <person name="Skinner E."/>
            <person name="Han Y."/>
            <person name="Muzny D.M."/>
            <person name="Worley K.C."/>
            <person name="Gibbs R.A."/>
        </authorList>
    </citation>
    <scope>NUCLEOTIDE SEQUENCE</scope>
</reference>
<feature type="transmembrane region" description="Helical" evidence="12">
    <location>
        <begin position="1212"/>
        <end position="1233"/>
    </location>
</feature>
<feature type="domain" description="Piezo TM1-24" evidence="16">
    <location>
        <begin position="29"/>
        <end position="728"/>
    </location>
</feature>
<feature type="compositionally biased region" description="Basic and acidic residues" evidence="11">
    <location>
        <begin position="1451"/>
        <end position="1461"/>
    </location>
</feature>
<feature type="region of interest" description="Disordered" evidence="11">
    <location>
        <begin position="1807"/>
        <end position="1850"/>
    </location>
</feature>
<evidence type="ECO:0000256" key="10">
    <source>
        <dbReference type="SAM" id="Coils"/>
    </source>
</evidence>
<evidence type="ECO:0000256" key="9">
    <source>
        <dbReference type="ARBA" id="ARBA00023303"/>
    </source>
</evidence>
<feature type="transmembrane region" description="Helical" evidence="12">
    <location>
        <begin position="699"/>
        <end position="723"/>
    </location>
</feature>
<keyword evidence="8 12" id="KW-0472">Membrane</keyword>
<feature type="domain" description="Piezo THU9 and anchor" evidence="17">
    <location>
        <begin position="1907"/>
        <end position="2144"/>
    </location>
</feature>
<dbReference type="InParanoid" id="A0A7M7SU87"/>
<dbReference type="GO" id="GO:0005634">
    <property type="term" value="C:nucleus"/>
    <property type="evidence" value="ECO:0000318"/>
    <property type="project" value="GO_Central"/>
</dbReference>
<dbReference type="RefSeq" id="XP_030831611.1">
    <property type="nucleotide sequence ID" value="XM_030975751.1"/>
</dbReference>
<feature type="transmembrane region" description="Helical" evidence="12">
    <location>
        <begin position="1909"/>
        <end position="1931"/>
    </location>
</feature>
<feature type="transmembrane region" description="Helical" evidence="12">
    <location>
        <begin position="2380"/>
        <end position="2400"/>
    </location>
</feature>
<feature type="transmembrane region" description="Helical" evidence="12">
    <location>
        <begin position="923"/>
        <end position="942"/>
    </location>
</feature>
<evidence type="ECO:0000256" key="3">
    <source>
        <dbReference type="ARBA" id="ARBA00022448"/>
    </source>
</evidence>
<proteinExistence type="inferred from homology"/>
<dbReference type="GO" id="GO:0008381">
    <property type="term" value="F:mechanosensitive monoatomic ion channel activity"/>
    <property type="evidence" value="ECO:0007669"/>
    <property type="project" value="InterPro"/>
</dbReference>
<dbReference type="Pfam" id="PF24871">
    <property type="entry name" value="Piezo_TM1-24"/>
    <property type="match status" value="1"/>
</dbReference>
<feature type="compositionally biased region" description="Basic and acidic residues" evidence="11">
    <location>
        <begin position="347"/>
        <end position="360"/>
    </location>
</feature>
<reference evidence="18" key="2">
    <citation type="submission" date="2021-01" db="UniProtKB">
        <authorList>
            <consortium name="EnsemblMetazoa"/>
        </authorList>
    </citation>
    <scope>IDENTIFICATION</scope>
</reference>
<dbReference type="OMA" id="KTTFQMA"/>
<evidence type="ECO:0000259" key="15">
    <source>
        <dbReference type="Pfam" id="PF23188"/>
    </source>
</evidence>
<dbReference type="InterPro" id="IPR031805">
    <property type="entry name" value="Piezo_TM25-28"/>
</dbReference>
<evidence type="ECO:0000256" key="2">
    <source>
        <dbReference type="ARBA" id="ARBA00007821"/>
    </source>
</evidence>
<organism evidence="18 19">
    <name type="scientific">Strongylocentrotus purpuratus</name>
    <name type="common">Purple sea urchin</name>
    <dbReference type="NCBI Taxonomy" id="7668"/>
    <lineage>
        <taxon>Eukaryota</taxon>
        <taxon>Metazoa</taxon>
        <taxon>Echinodermata</taxon>
        <taxon>Eleutherozoa</taxon>
        <taxon>Echinozoa</taxon>
        <taxon>Echinoidea</taxon>
        <taxon>Euechinoidea</taxon>
        <taxon>Echinacea</taxon>
        <taxon>Camarodonta</taxon>
        <taxon>Echinidea</taxon>
        <taxon>Strongylocentrotidae</taxon>
        <taxon>Strongylocentrotus</taxon>
    </lineage>
</organism>
<comment type="subcellular location">
    <subcellularLocation>
        <location evidence="1">Cell membrane</location>
        <topology evidence="1">Multi-pass membrane protein</topology>
    </subcellularLocation>
</comment>
<feature type="transmembrane region" description="Helical" evidence="12">
    <location>
        <begin position="467"/>
        <end position="490"/>
    </location>
</feature>
<dbReference type="GO" id="GO:0005886">
    <property type="term" value="C:plasma membrane"/>
    <property type="evidence" value="ECO:0007669"/>
    <property type="project" value="UniProtKB-SubCell"/>
</dbReference>
<keyword evidence="10" id="KW-0175">Coiled coil</keyword>
<feature type="compositionally biased region" description="Basic and acidic residues" evidence="11">
    <location>
        <begin position="750"/>
        <end position="773"/>
    </location>
</feature>
<dbReference type="InterPro" id="IPR027272">
    <property type="entry name" value="Piezo"/>
</dbReference>
<feature type="region of interest" description="Disordered" evidence="11">
    <location>
        <begin position="1422"/>
        <end position="1475"/>
    </location>
</feature>
<dbReference type="PANTHER" id="PTHR47049:SF2">
    <property type="entry name" value="PIEZO-TYPE MECHANOSENSITIVE ION CHANNEL HOMOLOG"/>
    <property type="match status" value="1"/>
</dbReference>
<feature type="compositionally biased region" description="Basic residues" evidence="11">
    <location>
        <begin position="1822"/>
        <end position="1839"/>
    </location>
</feature>
<protein>
    <recommendedName>
        <fullName evidence="20">Piezo-type mechanosensitive ion channel component</fullName>
    </recommendedName>
</protein>
<feature type="transmembrane region" description="Helical" evidence="12">
    <location>
        <begin position="425"/>
        <end position="455"/>
    </location>
</feature>
<feature type="transmembrane region" description="Helical" evidence="12">
    <location>
        <begin position="1159"/>
        <end position="1192"/>
    </location>
</feature>
<evidence type="ECO:0000256" key="12">
    <source>
        <dbReference type="SAM" id="Phobius"/>
    </source>
</evidence>
<feature type="compositionally biased region" description="Polar residues" evidence="11">
    <location>
        <begin position="364"/>
        <end position="385"/>
    </location>
</feature>
<keyword evidence="19" id="KW-1185">Reference proteome</keyword>
<evidence type="ECO:0000256" key="7">
    <source>
        <dbReference type="ARBA" id="ARBA00023065"/>
    </source>
</evidence>
<evidence type="ECO:0000256" key="6">
    <source>
        <dbReference type="ARBA" id="ARBA00022989"/>
    </source>
</evidence>
<evidence type="ECO:0000259" key="17">
    <source>
        <dbReference type="Pfam" id="PF24874"/>
    </source>
</evidence>
<feature type="transmembrane region" description="Helical" evidence="12">
    <location>
        <begin position="124"/>
        <end position="146"/>
    </location>
</feature>
<dbReference type="EnsemblMetazoa" id="XM_030975751">
    <property type="protein sequence ID" value="XP_030831611"/>
    <property type="gene ID" value="LOC590159"/>
</dbReference>
<dbReference type="InterPro" id="IPR056768">
    <property type="entry name" value="THU_Piezo"/>
</dbReference>